<dbReference type="Proteomes" id="UP000242610">
    <property type="component" value="Unassembled WGS sequence"/>
</dbReference>
<dbReference type="EMBL" id="FMBL01000001">
    <property type="protein sequence ID" value="SCC77956.1"/>
    <property type="molecule type" value="Genomic_DNA"/>
</dbReference>
<keyword evidence="1" id="KW-1133">Transmembrane helix</keyword>
<proteinExistence type="predicted"/>
<keyword evidence="3" id="KW-1185">Reference proteome</keyword>
<organism evidence="2 3">
    <name type="scientific">Bifidobacterium commune</name>
    <dbReference type="NCBI Taxonomy" id="1505727"/>
    <lineage>
        <taxon>Bacteria</taxon>
        <taxon>Bacillati</taxon>
        <taxon>Actinomycetota</taxon>
        <taxon>Actinomycetes</taxon>
        <taxon>Bifidobacteriales</taxon>
        <taxon>Bifidobacteriaceae</taxon>
        <taxon>Bifidobacterium</taxon>
    </lineage>
</organism>
<feature type="transmembrane region" description="Helical" evidence="1">
    <location>
        <begin position="162"/>
        <end position="184"/>
    </location>
</feature>
<evidence type="ECO:0000313" key="3">
    <source>
        <dbReference type="Proteomes" id="UP000242610"/>
    </source>
</evidence>
<feature type="transmembrane region" description="Helical" evidence="1">
    <location>
        <begin position="6"/>
        <end position="22"/>
    </location>
</feature>
<dbReference type="RefSeq" id="WP_091846941.1">
    <property type="nucleotide sequence ID" value="NZ_FMBL01000001.1"/>
</dbReference>
<dbReference type="AlphaFoldDB" id="A0A1C4GZ93"/>
<keyword evidence="1" id="KW-0472">Membrane</keyword>
<feature type="transmembrane region" description="Helical" evidence="1">
    <location>
        <begin position="190"/>
        <end position="209"/>
    </location>
</feature>
<evidence type="ECO:0000256" key="1">
    <source>
        <dbReference type="SAM" id="Phobius"/>
    </source>
</evidence>
<protein>
    <submittedName>
        <fullName evidence="2">Tight adherence protein B</fullName>
    </submittedName>
</protein>
<dbReference type="OrthoDB" id="3239585at2"/>
<reference evidence="3" key="1">
    <citation type="submission" date="2016-08" db="EMBL/GenBank/DDBJ databases">
        <authorList>
            <person name="Varghese N."/>
            <person name="Submissions Spin"/>
        </authorList>
    </citation>
    <scope>NUCLEOTIDE SEQUENCE [LARGE SCALE GENOMIC DNA]</scope>
    <source>
        <strain evidence="3">R-52791</strain>
    </source>
</reference>
<evidence type="ECO:0000313" key="2">
    <source>
        <dbReference type="EMBL" id="SCC77956.1"/>
    </source>
</evidence>
<name>A0A1C4GZ93_9BIFI</name>
<dbReference type="STRING" id="1505727.GA0061077_0027"/>
<keyword evidence="1" id="KW-0812">Transmembrane</keyword>
<gene>
    <name evidence="2" type="ORF">GA0061077_0027</name>
</gene>
<accession>A0A1C4GZ93</accession>
<sequence>MGWLPLLSSLFAGLTVILFGWHSKAALLELPEGKVHATVLKPKRTIGILSVIDSLRAHVKAGGSLEEAFADQTDGEPIALTPCMPNREQLQDMMRTRLDAKETCEQADQAAAELDLACRLIGVLGCEATHCLDAVASSYRRNRMLKTLKDSAFTVPKSTVKLLSLLPLATLVLGELVSASPIAFLVGKTAGHVCLALGMGCYMLGMLWMRTLMDGVAAAGQGYGDSGGSG</sequence>